<dbReference type="CDD" id="cd01829">
    <property type="entry name" value="SGNH_hydrolase_peri2"/>
    <property type="match status" value="1"/>
</dbReference>
<gene>
    <name evidence="2" type="ORF">B7H23_11530</name>
</gene>
<protein>
    <submittedName>
        <fullName evidence="2">Uncharacterized protein</fullName>
    </submittedName>
</protein>
<feature type="compositionally biased region" description="Basic residues" evidence="1">
    <location>
        <begin position="63"/>
        <end position="74"/>
    </location>
</feature>
<dbReference type="Pfam" id="PF04311">
    <property type="entry name" value="DUF459"/>
    <property type="match status" value="1"/>
</dbReference>
<dbReference type="GO" id="GO:0016788">
    <property type="term" value="F:hydrolase activity, acting on ester bonds"/>
    <property type="evidence" value="ECO:0007669"/>
    <property type="project" value="UniProtKB-ARBA"/>
</dbReference>
<organism evidence="2 3">
    <name type="scientific">Notoacmeibacter marinus</name>
    <dbReference type="NCBI Taxonomy" id="1876515"/>
    <lineage>
        <taxon>Bacteria</taxon>
        <taxon>Pseudomonadati</taxon>
        <taxon>Pseudomonadota</taxon>
        <taxon>Alphaproteobacteria</taxon>
        <taxon>Hyphomicrobiales</taxon>
        <taxon>Notoacmeibacteraceae</taxon>
        <taxon>Notoacmeibacter</taxon>
    </lineage>
</organism>
<dbReference type="Proteomes" id="UP000215405">
    <property type="component" value="Unassembled WGS sequence"/>
</dbReference>
<dbReference type="Gene3D" id="3.40.50.1110">
    <property type="entry name" value="SGNH hydrolase"/>
    <property type="match status" value="1"/>
</dbReference>
<evidence type="ECO:0000313" key="3">
    <source>
        <dbReference type="Proteomes" id="UP000215405"/>
    </source>
</evidence>
<dbReference type="AlphaFoldDB" id="A0A231UXU4"/>
<evidence type="ECO:0000313" key="2">
    <source>
        <dbReference type="EMBL" id="OXT00710.1"/>
    </source>
</evidence>
<dbReference type="InterPro" id="IPR036514">
    <property type="entry name" value="SGNH_hydro_sf"/>
</dbReference>
<dbReference type="InterPro" id="IPR007407">
    <property type="entry name" value="DUF459"/>
</dbReference>
<dbReference type="RefSeq" id="WP_094077532.1">
    <property type="nucleotide sequence ID" value="NZ_NBYO01000002.1"/>
</dbReference>
<feature type="region of interest" description="Disordered" evidence="1">
    <location>
        <begin position="367"/>
        <end position="427"/>
    </location>
</feature>
<proteinExistence type="predicted"/>
<sequence length="427" mass="46336">MKPAPIRRSISPIARLLMAGLLGLAFVIGGDGLLLPGDAQAQNFFSKIFGRDKDKNAAQTRQTLRKKRVQRAKPRAVKRRKAVPKKRKPVIAKKPAKPQRQTVQKAQDAKKVLVVGDFMAGNLADGLSERFSDNPDILMVARDNGSSGLVRDDYYDWPTQLVRIVGEEKPDVLIVMVGANDRQAMRVDGRARQVRSSEWNAEYRERVQAIADIAGTADIPLIWVGQPSYKFSSMNTDMLAFNETYRTVVEAQQDRFVDVWSGFVDEDGNFVFTGPDVKGQMVRLRASDGINMTAAGDEKLAFYTEKALDEALGGLISGEPALVTAPSEGLALPEVTSLTRTPVYKIDDPELDGADALFDIPVVADGEDDDLPVTSGLPPRSPNGRAADFGGITRLPDEGRADGADQQVSVRPSLGPTGSSTEAVSAN</sequence>
<name>A0A231UXU4_9HYPH</name>
<feature type="compositionally biased region" description="Polar residues" evidence="1">
    <location>
        <begin position="406"/>
        <end position="427"/>
    </location>
</feature>
<comment type="caution">
    <text evidence="2">The sequence shown here is derived from an EMBL/GenBank/DDBJ whole genome shotgun (WGS) entry which is preliminary data.</text>
</comment>
<keyword evidence="3" id="KW-1185">Reference proteome</keyword>
<evidence type="ECO:0000256" key="1">
    <source>
        <dbReference type="SAM" id="MobiDB-lite"/>
    </source>
</evidence>
<accession>A0A231UXU4</accession>
<dbReference type="EMBL" id="NBYO01000002">
    <property type="protein sequence ID" value="OXT00710.1"/>
    <property type="molecule type" value="Genomic_DNA"/>
</dbReference>
<reference evidence="3" key="1">
    <citation type="journal article" date="2017" name="Int. J. Syst. Evol. Microbiol.">
        <title>Notoacmeibacter marinus gen. nov., sp. nov., isolated from the gut of a limpet and proposal of Notoacmeibacteraceae fam. nov. in the order Rhizobiales of the class Alphaproteobacteria.</title>
        <authorList>
            <person name="Huang Z."/>
            <person name="Guo F."/>
            <person name="Lai Q."/>
        </authorList>
    </citation>
    <scope>NUCLEOTIDE SEQUENCE [LARGE SCALE GENOMIC DNA]</scope>
    <source>
        <strain evidence="3">XMTR2A4</strain>
    </source>
</reference>
<dbReference type="SUPFAM" id="SSF52266">
    <property type="entry name" value="SGNH hydrolase"/>
    <property type="match status" value="1"/>
</dbReference>
<feature type="region of interest" description="Disordered" evidence="1">
    <location>
        <begin position="55"/>
        <end position="74"/>
    </location>
</feature>